<dbReference type="InterPro" id="IPR058163">
    <property type="entry name" value="LysR-type_TF_proteobact-type"/>
</dbReference>
<accession>A0A8K0XZ16</accession>
<gene>
    <name evidence="3" type="ORF">JL811_00065</name>
</gene>
<dbReference type="PROSITE" id="PS50931">
    <property type="entry name" value="HTH_LYSR"/>
    <property type="match status" value="1"/>
</dbReference>
<dbReference type="InterPro" id="IPR036388">
    <property type="entry name" value="WH-like_DNA-bd_sf"/>
</dbReference>
<name>A0A8K0XZ16_9RHOB</name>
<dbReference type="PANTHER" id="PTHR30537">
    <property type="entry name" value="HTH-TYPE TRANSCRIPTIONAL REGULATOR"/>
    <property type="match status" value="1"/>
</dbReference>
<dbReference type="Gene3D" id="3.40.190.290">
    <property type="match status" value="1"/>
</dbReference>
<evidence type="ECO:0000256" key="1">
    <source>
        <dbReference type="ARBA" id="ARBA00009437"/>
    </source>
</evidence>
<evidence type="ECO:0000313" key="3">
    <source>
        <dbReference type="EMBL" id="MBL4915603.1"/>
    </source>
</evidence>
<dbReference type="Proteomes" id="UP000648908">
    <property type="component" value="Unassembled WGS sequence"/>
</dbReference>
<dbReference type="Gene3D" id="1.10.10.10">
    <property type="entry name" value="Winged helix-like DNA-binding domain superfamily/Winged helix DNA-binding domain"/>
    <property type="match status" value="1"/>
</dbReference>
<dbReference type="InterPro" id="IPR036390">
    <property type="entry name" value="WH_DNA-bd_sf"/>
</dbReference>
<evidence type="ECO:0000313" key="4">
    <source>
        <dbReference type="Proteomes" id="UP000648908"/>
    </source>
</evidence>
<dbReference type="EMBL" id="JAESVN010000001">
    <property type="protein sequence ID" value="MBL4915603.1"/>
    <property type="molecule type" value="Genomic_DNA"/>
</dbReference>
<dbReference type="Pfam" id="PF00126">
    <property type="entry name" value="HTH_1"/>
    <property type="match status" value="1"/>
</dbReference>
<dbReference type="RefSeq" id="WP_202686175.1">
    <property type="nucleotide sequence ID" value="NZ_JAESVN010000001.1"/>
</dbReference>
<organism evidence="3 4">
    <name type="scientific">Szabonella alba</name>
    <dbReference type="NCBI Taxonomy" id="2804194"/>
    <lineage>
        <taxon>Bacteria</taxon>
        <taxon>Pseudomonadati</taxon>
        <taxon>Pseudomonadota</taxon>
        <taxon>Alphaproteobacteria</taxon>
        <taxon>Rhodobacterales</taxon>
        <taxon>Paracoccaceae</taxon>
        <taxon>Szabonella</taxon>
    </lineage>
</organism>
<sequence length="151" mass="16010">MLLVNLRLFLTILEKGSLAATGRETGLTPATVSERLAALEAHYGTRLLNRTTRAISPTEEGRALAEGALRLLSESDALDTRIKYGIDRVAGPIRLSATVDLGRTRIAPVLDAFQTAHPDVSFGLHLHDGCVDITGQGLAPGCGRTGEQAPL</sequence>
<dbReference type="GO" id="GO:0003700">
    <property type="term" value="F:DNA-binding transcription factor activity"/>
    <property type="evidence" value="ECO:0007669"/>
    <property type="project" value="InterPro"/>
</dbReference>
<dbReference type="SUPFAM" id="SSF46785">
    <property type="entry name" value="Winged helix' DNA-binding domain"/>
    <property type="match status" value="1"/>
</dbReference>
<dbReference type="PANTHER" id="PTHR30537:SF5">
    <property type="entry name" value="HTH-TYPE TRANSCRIPTIONAL ACTIVATOR TTDR-RELATED"/>
    <property type="match status" value="1"/>
</dbReference>
<feature type="domain" description="HTH lysR-type" evidence="2">
    <location>
        <begin position="1"/>
        <end position="58"/>
    </location>
</feature>
<comment type="caution">
    <text evidence="3">The sequence shown here is derived from an EMBL/GenBank/DDBJ whole genome shotgun (WGS) entry which is preliminary data.</text>
</comment>
<proteinExistence type="inferred from homology"/>
<reference evidence="3" key="1">
    <citation type="submission" date="2021-01" db="EMBL/GenBank/DDBJ databases">
        <title>Tabrizicola alba sp. nov. a motile alkaliphilic bacterium isolated from a soda lake.</title>
        <authorList>
            <person name="Szuroczki S."/>
            <person name="Abbaszade G."/>
            <person name="Schumann P."/>
            <person name="Toth E."/>
        </authorList>
    </citation>
    <scope>NUCLEOTIDE SEQUENCE</scope>
    <source>
        <strain evidence="3">DMG-N-6</strain>
    </source>
</reference>
<keyword evidence="4" id="KW-1185">Reference proteome</keyword>
<evidence type="ECO:0000259" key="2">
    <source>
        <dbReference type="PROSITE" id="PS50931"/>
    </source>
</evidence>
<dbReference type="AlphaFoldDB" id="A0A8K0XZ16"/>
<protein>
    <submittedName>
        <fullName evidence="3">LysR family transcriptional regulator</fullName>
    </submittedName>
</protein>
<comment type="similarity">
    <text evidence="1">Belongs to the LysR transcriptional regulatory family.</text>
</comment>
<dbReference type="InterPro" id="IPR000847">
    <property type="entry name" value="LysR_HTH_N"/>
</dbReference>